<evidence type="ECO:0000256" key="4">
    <source>
        <dbReference type="PROSITE-ProRule" id="PRU00175"/>
    </source>
</evidence>
<organism evidence="8 9">
    <name type="scientific">Caenorhabditis tropicalis</name>
    <dbReference type="NCBI Taxonomy" id="1561998"/>
    <lineage>
        <taxon>Eukaryota</taxon>
        <taxon>Metazoa</taxon>
        <taxon>Ecdysozoa</taxon>
        <taxon>Nematoda</taxon>
        <taxon>Chromadorea</taxon>
        <taxon>Rhabditida</taxon>
        <taxon>Rhabditina</taxon>
        <taxon>Rhabditomorpha</taxon>
        <taxon>Rhabditoidea</taxon>
        <taxon>Rhabditidae</taxon>
        <taxon>Peloderinae</taxon>
        <taxon>Caenorhabditis</taxon>
    </lineage>
</organism>
<dbReference type="STRING" id="1561998.A0A1I7V2M8"/>
<keyword evidence="1" id="KW-0479">Metal-binding</keyword>
<dbReference type="WBParaSite" id="Csp11.Scaffold630.g21776.t1">
    <property type="protein sequence ID" value="Csp11.Scaffold630.g21776.t1"/>
    <property type="gene ID" value="Csp11.Scaffold630.g21776"/>
</dbReference>
<dbReference type="SMART" id="SM00184">
    <property type="entry name" value="RING"/>
    <property type="match status" value="1"/>
</dbReference>
<dbReference type="PANTHER" id="PTHR47156:SF10">
    <property type="entry name" value="E3 UBIQUITIN-PROTEIN LIGASE TRIM-21-RELATED"/>
    <property type="match status" value="1"/>
</dbReference>
<proteinExistence type="predicted"/>
<dbReference type="Gene3D" id="3.30.40.10">
    <property type="entry name" value="Zinc/RING finger domain, C3HC4 (zinc finger)"/>
    <property type="match status" value="1"/>
</dbReference>
<evidence type="ECO:0000313" key="8">
    <source>
        <dbReference type="Proteomes" id="UP000095282"/>
    </source>
</evidence>
<dbReference type="AlphaFoldDB" id="A0A1I7V2M8"/>
<evidence type="ECO:0000256" key="3">
    <source>
        <dbReference type="ARBA" id="ARBA00022833"/>
    </source>
</evidence>
<sequence length="233" mass="26836">MVLFLSYYMNFKSKNFLYTGVFFTSIGFSTSSLFCFDQSFKNRFPGSHLFLPFFVITSLPPTVIAGFDYYSNAGLIDDYDRKFGLYLRFYIGLMLTSAITMYWIVSKYGVVLNNVIQVEQRVEQREKEEEKVLLESDSSDEEDPEPSYNGLECGICSRGYSSNLKKRVPRMLRCGHTVCYGCAKRHRGHSAIRCPFCQIYTFEDSKNLPKNYTVIGLLEEMKVSGRRCSCAIK</sequence>
<keyword evidence="6" id="KW-0812">Transmembrane</keyword>
<protein>
    <submittedName>
        <fullName evidence="9">RING-type domain-containing protein</fullName>
    </submittedName>
</protein>
<evidence type="ECO:0000256" key="6">
    <source>
        <dbReference type="SAM" id="Phobius"/>
    </source>
</evidence>
<accession>A0A1I7V2M8</accession>
<evidence type="ECO:0000259" key="7">
    <source>
        <dbReference type="PROSITE" id="PS50089"/>
    </source>
</evidence>
<dbReference type="PANTHER" id="PTHR47156">
    <property type="entry name" value="PROTEIN CBG20824"/>
    <property type="match status" value="1"/>
</dbReference>
<dbReference type="Pfam" id="PF14634">
    <property type="entry name" value="zf-RING_5"/>
    <property type="match status" value="1"/>
</dbReference>
<dbReference type="InterPro" id="IPR052667">
    <property type="entry name" value="E3_ubiquitin-ligase_RING"/>
</dbReference>
<evidence type="ECO:0000256" key="2">
    <source>
        <dbReference type="ARBA" id="ARBA00022771"/>
    </source>
</evidence>
<feature type="transmembrane region" description="Helical" evidence="6">
    <location>
        <begin position="48"/>
        <end position="67"/>
    </location>
</feature>
<name>A0A1I7V2M8_9PELO</name>
<keyword evidence="6" id="KW-0472">Membrane</keyword>
<keyword evidence="3" id="KW-0862">Zinc</keyword>
<dbReference type="SUPFAM" id="SSF57850">
    <property type="entry name" value="RING/U-box"/>
    <property type="match status" value="1"/>
</dbReference>
<dbReference type="PROSITE" id="PS50089">
    <property type="entry name" value="ZF_RING_2"/>
    <property type="match status" value="1"/>
</dbReference>
<keyword evidence="8" id="KW-1185">Reference proteome</keyword>
<keyword evidence="2 4" id="KW-0863">Zinc-finger</keyword>
<dbReference type="InterPro" id="IPR017907">
    <property type="entry name" value="Znf_RING_CS"/>
</dbReference>
<dbReference type="InterPro" id="IPR013083">
    <property type="entry name" value="Znf_RING/FYVE/PHD"/>
</dbReference>
<feature type="transmembrane region" description="Helical" evidence="6">
    <location>
        <begin position="87"/>
        <end position="105"/>
    </location>
</feature>
<dbReference type="InterPro" id="IPR001841">
    <property type="entry name" value="Znf_RING"/>
</dbReference>
<keyword evidence="6" id="KW-1133">Transmembrane helix</keyword>
<feature type="region of interest" description="Disordered" evidence="5">
    <location>
        <begin position="129"/>
        <end position="148"/>
    </location>
</feature>
<reference evidence="9" key="1">
    <citation type="submission" date="2016-11" db="UniProtKB">
        <authorList>
            <consortium name="WormBaseParasite"/>
        </authorList>
    </citation>
    <scope>IDENTIFICATION</scope>
</reference>
<dbReference type="PROSITE" id="PS00518">
    <property type="entry name" value="ZF_RING_1"/>
    <property type="match status" value="1"/>
</dbReference>
<evidence type="ECO:0000313" key="9">
    <source>
        <dbReference type="WBParaSite" id="Csp11.Scaffold630.g21776.t1"/>
    </source>
</evidence>
<dbReference type="eggNOG" id="KOG4185">
    <property type="taxonomic scope" value="Eukaryota"/>
</dbReference>
<evidence type="ECO:0000256" key="1">
    <source>
        <dbReference type="ARBA" id="ARBA00022723"/>
    </source>
</evidence>
<feature type="domain" description="RING-type" evidence="7">
    <location>
        <begin position="153"/>
        <end position="198"/>
    </location>
</feature>
<dbReference type="GO" id="GO:0008270">
    <property type="term" value="F:zinc ion binding"/>
    <property type="evidence" value="ECO:0007669"/>
    <property type="project" value="UniProtKB-KW"/>
</dbReference>
<dbReference type="Proteomes" id="UP000095282">
    <property type="component" value="Unplaced"/>
</dbReference>
<feature type="transmembrane region" description="Helical" evidence="6">
    <location>
        <begin position="16"/>
        <end position="36"/>
    </location>
</feature>
<evidence type="ECO:0000256" key="5">
    <source>
        <dbReference type="SAM" id="MobiDB-lite"/>
    </source>
</evidence>